<dbReference type="PANTHER" id="PTHR31138:SF1">
    <property type="entry name" value="PDZ DOMAIN-CONTAINING PROTEIN"/>
    <property type="match status" value="1"/>
</dbReference>
<sequence>MHLLKKSSRRRARYAVRETSLPPHEQGVAIAAQAWGPLETLLQMYRGRTLPPYVEVDGLLARFHSTLTDIPETVSPGGKRVVVQCRGLLVALRKYFAEKTRDDLLRTCLEMIKELGKDLLNETIAVVESETLRCSVDTRSSARPGHDRPESLFSAGSLSKRKRLRQMWDNRRRLISRRSRELRRNSVVKEEHPGREALQHVRTIFALLLTSGHFRLLLLDLSEVLHACVTEIIQKGADEMNDRKDDISSVTVSDEGIVADHHSPARRYELPSPVSDEDEFFEAPTNLVGEISGEPIENVLKRNPLVDSVVSSAIHYNRPLQLSTPTFHRTSQSSSHAAIASAAEYAPPVPNIPPVSTPGSTRSHRSHRSFLTFTAKVLRSKWDADESELDAKLQEVVSELRYHDKYRQAIAGLIQFGERYVSRRKSQLQKIKSAEMERKFKVTGENVKILMERITNTPLSPLLDIFSRLRKSPAFPALVTTLRAFVEADSTVSPGTDPYTPASNESVPDTQSIVKAVRQVLNDPDGKEFACELHKIVMGFRKDEYRKEVALWTDRLWSAVFGKGSLSSRHRHLTALHKDFKNAVLPSLLMRYKYIPVPPFTFTARGIEVTVLDPIIVATANLCPADVRVGVRWGQVEQSTTGLGSDGHHNARPEIDALVKGTQVKFEGVRCVVASVPAKKGAEGYPSSGSFLTRILPWTWSGSVDGVVGGPGLSLYIRYAPPTATHTAAMKIKATIPPSHAELTLHGPMGRLLAPLIRKAVCRAAERELEKKIADILESILGGG</sequence>
<dbReference type="PANTHER" id="PTHR31138">
    <property type="entry name" value="CHROMOSOME 19, WHOLE GENOME SHOTGUN SEQUENCE"/>
    <property type="match status" value="1"/>
</dbReference>
<dbReference type="InterPro" id="IPR045967">
    <property type="entry name" value="HAM1-like_N"/>
</dbReference>
<accession>A0A0L0HD28</accession>
<proteinExistence type="predicted"/>
<organism evidence="2 3">
    <name type="scientific">Spizellomyces punctatus (strain DAOM BR117)</name>
    <dbReference type="NCBI Taxonomy" id="645134"/>
    <lineage>
        <taxon>Eukaryota</taxon>
        <taxon>Fungi</taxon>
        <taxon>Fungi incertae sedis</taxon>
        <taxon>Chytridiomycota</taxon>
        <taxon>Chytridiomycota incertae sedis</taxon>
        <taxon>Chytridiomycetes</taxon>
        <taxon>Spizellomycetales</taxon>
        <taxon>Spizellomycetaceae</taxon>
        <taxon>Spizellomyces</taxon>
    </lineage>
</organism>
<dbReference type="GeneID" id="27689008"/>
<evidence type="ECO:0000313" key="2">
    <source>
        <dbReference type="EMBL" id="KNC99405.1"/>
    </source>
</evidence>
<gene>
    <name evidence="2" type="ORF">SPPG_05647</name>
</gene>
<name>A0A0L0HD28_SPIPD</name>
<evidence type="ECO:0000259" key="1">
    <source>
        <dbReference type="Pfam" id="PF19343"/>
    </source>
</evidence>
<feature type="domain" description="HAM1-like N-terminal" evidence="1">
    <location>
        <begin position="190"/>
        <end position="468"/>
    </location>
</feature>
<dbReference type="Proteomes" id="UP000053201">
    <property type="component" value="Unassembled WGS sequence"/>
</dbReference>
<dbReference type="AlphaFoldDB" id="A0A0L0HD28"/>
<dbReference type="VEuPathDB" id="FungiDB:SPPG_05647"/>
<dbReference type="InParanoid" id="A0A0L0HD28"/>
<keyword evidence="3" id="KW-1185">Reference proteome</keyword>
<dbReference type="OrthoDB" id="19394at2759"/>
<dbReference type="EMBL" id="KQ257458">
    <property type="protein sequence ID" value="KNC99405.1"/>
    <property type="molecule type" value="Genomic_DNA"/>
</dbReference>
<dbReference type="STRING" id="645134.A0A0L0HD28"/>
<reference evidence="2 3" key="1">
    <citation type="submission" date="2009-08" db="EMBL/GenBank/DDBJ databases">
        <title>The Genome Sequence of Spizellomyces punctatus strain DAOM BR117.</title>
        <authorList>
            <consortium name="The Broad Institute Genome Sequencing Platform"/>
            <person name="Russ C."/>
            <person name="Cuomo C."/>
            <person name="Shea T."/>
            <person name="Young S.K."/>
            <person name="Zeng Q."/>
            <person name="Koehrsen M."/>
            <person name="Haas B."/>
            <person name="Borodovsky M."/>
            <person name="Guigo R."/>
            <person name="Alvarado L."/>
            <person name="Berlin A."/>
            <person name="Bochicchio J."/>
            <person name="Borenstein D."/>
            <person name="Chapman S."/>
            <person name="Chen Z."/>
            <person name="Engels R."/>
            <person name="Freedman E."/>
            <person name="Gellesch M."/>
            <person name="Goldberg J."/>
            <person name="Griggs A."/>
            <person name="Gujja S."/>
            <person name="Heiman D."/>
            <person name="Hepburn T."/>
            <person name="Howarth C."/>
            <person name="Jen D."/>
            <person name="Larson L."/>
            <person name="Lewis B."/>
            <person name="Mehta T."/>
            <person name="Park D."/>
            <person name="Pearson M."/>
            <person name="Roberts A."/>
            <person name="Saif S."/>
            <person name="Shenoy N."/>
            <person name="Sisk P."/>
            <person name="Stolte C."/>
            <person name="Sykes S."/>
            <person name="Thomson T."/>
            <person name="Walk T."/>
            <person name="White J."/>
            <person name="Yandava C."/>
            <person name="Burger G."/>
            <person name="Gray M.W."/>
            <person name="Holland P.W.H."/>
            <person name="King N."/>
            <person name="Lang F.B.F."/>
            <person name="Roger A.J."/>
            <person name="Ruiz-Trillo I."/>
            <person name="Lander E."/>
            <person name="Nusbaum C."/>
        </authorList>
    </citation>
    <scope>NUCLEOTIDE SEQUENCE [LARGE SCALE GENOMIC DNA]</scope>
    <source>
        <strain evidence="2 3">DAOM BR117</strain>
    </source>
</reference>
<dbReference type="RefSeq" id="XP_016607445.1">
    <property type="nucleotide sequence ID" value="XM_016753856.1"/>
</dbReference>
<dbReference type="Pfam" id="PF19343">
    <property type="entry name" value="HAM1_N"/>
    <property type="match status" value="1"/>
</dbReference>
<protein>
    <recommendedName>
        <fullName evidence="1">HAM1-like N-terminal domain-containing protein</fullName>
    </recommendedName>
</protein>
<evidence type="ECO:0000313" key="3">
    <source>
        <dbReference type="Proteomes" id="UP000053201"/>
    </source>
</evidence>